<dbReference type="Proteomes" id="UP001301012">
    <property type="component" value="Unassembled WGS sequence"/>
</dbReference>
<dbReference type="Pfam" id="PF03703">
    <property type="entry name" value="bPH_2"/>
    <property type="match status" value="2"/>
</dbReference>
<keyword evidence="1" id="KW-0472">Membrane</keyword>
<accession>A0ABT7E5F0</accession>
<dbReference type="EMBL" id="JASKYM010000001">
    <property type="protein sequence ID" value="MDK2562155.1"/>
    <property type="molecule type" value="Genomic_DNA"/>
</dbReference>
<feature type="transmembrane region" description="Helical" evidence="1">
    <location>
        <begin position="12"/>
        <end position="33"/>
    </location>
</feature>
<comment type="caution">
    <text evidence="3">The sequence shown here is derived from an EMBL/GenBank/DDBJ whole genome shotgun (WGS) entry which is preliminary data.</text>
</comment>
<keyword evidence="4" id="KW-1185">Reference proteome</keyword>
<gene>
    <name evidence="3" type="ORF">QOZ84_01235</name>
</gene>
<keyword evidence="1" id="KW-0812">Transmembrane</keyword>
<feature type="domain" description="YdbS-like PH" evidence="2">
    <location>
        <begin position="239"/>
        <end position="320"/>
    </location>
</feature>
<evidence type="ECO:0000313" key="4">
    <source>
        <dbReference type="Proteomes" id="UP001301012"/>
    </source>
</evidence>
<sequence>MNYKRNSYFVFLKNTVSTIKSFISLLVFAVLFSDLALKNIILIGCVFIVLILIYNILIWRTDIYYIKDDILYNNKGLFIKKEVKIPLKNIATVDFEETFLQRVLKVTTLKIDTFNVSDGQDLNVVLNNKDSIEFKKALIITNNEVMQEEIVSEHIKVDEEVLYHLDKKDLLVFSTIKGSFIFMISTLISLSTLISEIGEDNINNFVESISLSTIVLFVITLVLIVILKLVAIAFNYFKYYDFKLKKDNSKIQISYGYFTKKNYTLNLDNLHAIKIKQSIGQIIFKKSTLSISTFGYGDDKSEEAILFPHINEDNVDDILNGLFPKFVYNGDKHRINKKYKFRYKYARIGYNKDILYLSGGIFKKKTSFISIDALDDICMKQLFFQRNRSYFKLKVHYKSMKAFDLRAIKGIDKIHFDELSKYLLN</sequence>
<reference evidence="3 4" key="1">
    <citation type="submission" date="2023-05" db="EMBL/GenBank/DDBJ databases">
        <title>Rombocin, a short stable natural nisin variant, displays selective antimicrobial activity against Listeria monocytogenes and employs dual mode of action to kill target bacterial strains.</title>
        <authorList>
            <person name="Wambui J."/>
            <person name="Stephan R."/>
            <person name="Kuipers O.P."/>
        </authorList>
    </citation>
    <scope>NUCLEOTIDE SEQUENCE [LARGE SCALE GENOMIC DNA]</scope>
    <source>
        <strain evidence="3 4">RC002</strain>
    </source>
</reference>
<evidence type="ECO:0000256" key="1">
    <source>
        <dbReference type="SAM" id="Phobius"/>
    </source>
</evidence>
<keyword evidence="1" id="KW-1133">Transmembrane helix</keyword>
<dbReference type="InterPro" id="IPR005182">
    <property type="entry name" value="YdbS-like_PH"/>
</dbReference>
<feature type="transmembrane region" description="Helical" evidence="1">
    <location>
        <begin position="214"/>
        <end position="237"/>
    </location>
</feature>
<dbReference type="PANTHER" id="PTHR34473">
    <property type="entry name" value="UPF0699 TRANSMEMBRANE PROTEIN YDBS"/>
    <property type="match status" value="1"/>
</dbReference>
<protein>
    <submittedName>
        <fullName evidence="3">PH domain-containing protein</fullName>
    </submittedName>
</protein>
<proteinExistence type="predicted"/>
<name>A0ABT7E5F0_9FIRM</name>
<evidence type="ECO:0000313" key="3">
    <source>
        <dbReference type="EMBL" id="MDK2562155.1"/>
    </source>
</evidence>
<feature type="transmembrane region" description="Helical" evidence="1">
    <location>
        <begin position="170"/>
        <end position="194"/>
    </location>
</feature>
<feature type="transmembrane region" description="Helical" evidence="1">
    <location>
        <begin position="39"/>
        <end position="57"/>
    </location>
</feature>
<dbReference type="PANTHER" id="PTHR34473:SF2">
    <property type="entry name" value="UPF0699 TRANSMEMBRANE PROTEIN YDBT"/>
    <property type="match status" value="1"/>
</dbReference>
<organism evidence="3 4">
    <name type="scientific">Romboutsia sedimentorum</name>
    <dbReference type="NCBI Taxonomy" id="1368474"/>
    <lineage>
        <taxon>Bacteria</taxon>
        <taxon>Bacillati</taxon>
        <taxon>Bacillota</taxon>
        <taxon>Clostridia</taxon>
        <taxon>Peptostreptococcales</taxon>
        <taxon>Peptostreptococcaceae</taxon>
        <taxon>Romboutsia</taxon>
    </lineage>
</organism>
<dbReference type="RefSeq" id="WP_284131140.1">
    <property type="nucleotide sequence ID" value="NZ_JASKYM010000001.1"/>
</dbReference>
<feature type="domain" description="YdbS-like PH" evidence="2">
    <location>
        <begin position="59"/>
        <end position="117"/>
    </location>
</feature>
<evidence type="ECO:0000259" key="2">
    <source>
        <dbReference type="Pfam" id="PF03703"/>
    </source>
</evidence>